<gene>
    <name evidence="1" type="ORF">EV182_008917</name>
</gene>
<dbReference type="Proteomes" id="UP001145114">
    <property type="component" value="Unassembled WGS sequence"/>
</dbReference>
<evidence type="ECO:0000313" key="2">
    <source>
        <dbReference type="Proteomes" id="UP001145114"/>
    </source>
</evidence>
<organism evidence="1 2">
    <name type="scientific">Spiromyces aspiralis</name>
    <dbReference type="NCBI Taxonomy" id="68401"/>
    <lineage>
        <taxon>Eukaryota</taxon>
        <taxon>Fungi</taxon>
        <taxon>Fungi incertae sedis</taxon>
        <taxon>Zoopagomycota</taxon>
        <taxon>Kickxellomycotina</taxon>
        <taxon>Kickxellomycetes</taxon>
        <taxon>Kickxellales</taxon>
        <taxon>Kickxellaceae</taxon>
        <taxon>Spiromyces</taxon>
    </lineage>
</organism>
<protein>
    <submittedName>
        <fullName evidence="1">Uncharacterized protein</fullName>
    </submittedName>
</protein>
<sequence length="160" mass="17311">MIPKAKGGTGILLEIKRTRKGGIMDDDHSSSSSDDDSMVDITKPPYCHLKECLREGIEQIEKNNYLQAFNGKCSRVLAAVPAFCGEKYLVCFKSYNYVSKWVPSTDQSSDKHKSCLPPPPDATVSVNCSNEDSSTARRSSKRAKGSGKKAGSGGKKTKGS</sequence>
<accession>A0ACC1H6T0</accession>
<dbReference type="EMBL" id="JAMZIH010010186">
    <property type="protein sequence ID" value="KAJ1669102.1"/>
    <property type="molecule type" value="Genomic_DNA"/>
</dbReference>
<comment type="caution">
    <text evidence="1">The sequence shown here is derived from an EMBL/GenBank/DDBJ whole genome shotgun (WGS) entry which is preliminary data.</text>
</comment>
<reference evidence="1" key="1">
    <citation type="submission" date="2022-06" db="EMBL/GenBank/DDBJ databases">
        <title>Phylogenomic reconstructions and comparative analyses of Kickxellomycotina fungi.</title>
        <authorList>
            <person name="Reynolds N.K."/>
            <person name="Stajich J.E."/>
            <person name="Barry K."/>
            <person name="Grigoriev I.V."/>
            <person name="Crous P."/>
            <person name="Smith M.E."/>
        </authorList>
    </citation>
    <scope>NUCLEOTIDE SEQUENCE</scope>
    <source>
        <strain evidence="1">RSA 2271</strain>
    </source>
</reference>
<name>A0ACC1H6T0_9FUNG</name>
<proteinExistence type="predicted"/>
<keyword evidence="2" id="KW-1185">Reference proteome</keyword>
<evidence type="ECO:0000313" key="1">
    <source>
        <dbReference type="EMBL" id="KAJ1669102.1"/>
    </source>
</evidence>